<dbReference type="InterPro" id="IPR036812">
    <property type="entry name" value="NAD(P)_OxRdtase_dom_sf"/>
</dbReference>
<keyword evidence="2" id="KW-0521">NADP</keyword>
<evidence type="ECO:0000256" key="1">
    <source>
        <dbReference type="ARBA" id="ARBA00007905"/>
    </source>
</evidence>
<dbReference type="PRINTS" id="PR00069">
    <property type="entry name" value="ALDKETRDTASE"/>
</dbReference>
<dbReference type="PANTHER" id="PTHR43827:SF3">
    <property type="entry name" value="NADP-DEPENDENT OXIDOREDUCTASE DOMAIN-CONTAINING PROTEIN"/>
    <property type="match status" value="1"/>
</dbReference>
<dbReference type="InterPro" id="IPR018170">
    <property type="entry name" value="Aldo/ket_reductase_CS"/>
</dbReference>
<name>A0ABW3EDM6_9LACO</name>
<dbReference type="RefSeq" id="WP_223877093.1">
    <property type="nucleotide sequence ID" value="NZ_BJDN01000043.1"/>
</dbReference>
<reference evidence="6" key="1">
    <citation type="journal article" date="2019" name="Int. J. Syst. Evol. Microbiol.">
        <title>The Global Catalogue of Microorganisms (GCM) 10K type strain sequencing project: providing services to taxonomists for standard genome sequencing and annotation.</title>
        <authorList>
            <consortium name="The Broad Institute Genomics Platform"/>
            <consortium name="The Broad Institute Genome Sequencing Center for Infectious Disease"/>
            <person name="Wu L."/>
            <person name="Ma J."/>
        </authorList>
    </citation>
    <scope>NUCLEOTIDE SEQUENCE [LARGE SCALE GENOMIC DNA]</scope>
    <source>
        <strain evidence="6">CCM 8925</strain>
    </source>
</reference>
<sequence length="283" mass="31779">MVMQVSTLNNGCLMPQVGFGVGQIWNNTTTQQIVLAALQAGYRSIDTAASYHNETGVGQALATSGLPREELFITSKLWIQDTTYAAAKTAFQTSLDKLQLDYLDLYLIHQPYNDTFGAWRALEELYAAGKVRAIGVSNFTAGQLTNLALYSTITPMIDQIQFNPLHQQRELQTVAREFQVQLEAWAPLAHGTQTLAAEPLLQKLAVKYHKTVAQIILRWELQQGLIIIPKTTHTTRLRENITLFDFTLTGAECYALKQLDQQPVSFFNEAALIKRLKNLRLHD</sequence>
<dbReference type="PANTHER" id="PTHR43827">
    <property type="entry name" value="2,5-DIKETO-D-GLUCONIC ACID REDUCTASE"/>
    <property type="match status" value="1"/>
</dbReference>
<dbReference type="PIRSF" id="PIRSF000097">
    <property type="entry name" value="AKR"/>
    <property type="match status" value="1"/>
</dbReference>
<dbReference type="SUPFAM" id="SSF51430">
    <property type="entry name" value="NAD(P)-linked oxidoreductase"/>
    <property type="match status" value="1"/>
</dbReference>
<dbReference type="PROSITE" id="PS00063">
    <property type="entry name" value="ALDOKETO_REDUCTASE_3"/>
    <property type="match status" value="1"/>
</dbReference>
<evidence type="ECO:0000256" key="3">
    <source>
        <dbReference type="ARBA" id="ARBA00023002"/>
    </source>
</evidence>
<dbReference type="PROSITE" id="PS00798">
    <property type="entry name" value="ALDOKETO_REDUCTASE_1"/>
    <property type="match status" value="1"/>
</dbReference>
<dbReference type="Pfam" id="PF00248">
    <property type="entry name" value="Aldo_ket_red"/>
    <property type="match status" value="1"/>
</dbReference>
<evidence type="ECO:0000313" key="5">
    <source>
        <dbReference type="EMBL" id="MFD0898242.1"/>
    </source>
</evidence>
<organism evidence="5 6">
    <name type="scientific">Loigolactobacillus binensis</name>
    <dbReference type="NCBI Taxonomy" id="2559922"/>
    <lineage>
        <taxon>Bacteria</taxon>
        <taxon>Bacillati</taxon>
        <taxon>Bacillota</taxon>
        <taxon>Bacilli</taxon>
        <taxon>Lactobacillales</taxon>
        <taxon>Lactobacillaceae</taxon>
        <taxon>Loigolactobacillus</taxon>
    </lineage>
</organism>
<dbReference type="PROSITE" id="PS00062">
    <property type="entry name" value="ALDOKETO_REDUCTASE_2"/>
    <property type="match status" value="1"/>
</dbReference>
<dbReference type="InterPro" id="IPR020471">
    <property type="entry name" value="AKR"/>
</dbReference>
<dbReference type="Gene3D" id="3.20.20.100">
    <property type="entry name" value="NADP-dependent oxidoreductase domain"/>
    <property type="match status" value="1"/>
</dbReference>
<evidence type="ECO:0000259" key="4">
    <source>
        <dbReference type="Pfam" id="PF00248"/>
    </source>
</evidence>
<dbReference type="InterPro" id="IPR023210">
    <property type="entry name" value="NADP_OxRdtase_dom"/>
</dbReference>
<evidence type="ECO:0000256" key="2">
    <source>
        <dbReference type="ARBA" id="ARBA00022857"/>
    </source>
</evidence>
<dbReference type="Proteomes" id="UP001597104">
    <property type="component" value="Unassembled WGS sequence"/>
</dbReference>
<feature type="domain" description="NADP-dependent oxidoreductase" evidence="4">
    <location>
        <begin position="26"/>
        <end position="259"/>
    </location>
</feature>
<proteinExistence type="inferred from homology"/>
<keyword evidence="3" id="KW-0560">Oxidoreductase</keyword>
<keyword evidence="6" id="KW-1185">Reference proteome</keyword>
<evidence type="ECO:0000313" key="6">
    <source>
        <dbReference type="Proteomes" id="UP001597104"/>
    </source>
</evidence>
<protein>
    <submittedName>
        <fullName evidence="5">Aldo/keto reductase</fullName>
    </submittedName>
</protein>
<gene>
    <name evidence="5" type="ORF">ACFQZ7_10950</name>
</gene>
<comment type="similarity">
    <text evidence="1">Belongs to the aldo/keto reductase family.</text>
</comment>
<comment type="caution">
    <text evidence="5">The sequence shown here is derived from an EMBL/GenBank/DDBJ whole genome shotgun (WGS) entry which is preliminary data.</text>
</comment>
<accession>A0ABW3EDM6</accession>
<dbReference type="EMBL" id="JBHTIO010000047">
    <property type="protein sequence ID" value="MFD0898242.1"/>
    <property type="molecule type" value="Genomic_DNA"/>
</dbReference>